<evidence type="ECO:0000256" key="3">
    <source>
        <dbReference type="ARBA" id="ARBA00022448"/>
    </source>
</evidence>
<feature type="region of interest" description="Disordered" evidence="8">
    <location>
        <begin position="629"/>
        <end position="665"/>
    </location>
</feature>
<feature type="domain" description="Sec16 Sec23-binding" evidence="9">
    <location>
        <begin position="966"/>
        <end position="1250"/>
    </location>
</feature>
<feature type="compositionally biased region" description="Pro residues" evidence="8">
    <location>
        <begin position="2009"/>
        <end position="2018"/>
    </location>
</feature>
<dbReference type="GO" id="GO:0007030">
    <property type="term" value="P:Golgi organization"/>
    <property type="evidence" value="ECO:0007669"/>
    <property type="project" value="TreeGrafter"/>
</dbReference>
<feature type="region of interest" description="Disordered" evidence="8">
    <location>
        <begin position="416"/>
        <end position="462"/>
    </location>
</feature>
<keyword evidence="3 7" id="KW-0813">Transport</keyword>
<feature type="compositionally biased region" description="Polar residues" evidence="8">
    <location>
        <begin position="442"/>
        <end position="451"/>
    </location>
</feature>
<gene>
    <name evidence="11" type="ORF">CANCADRAFT_46149</name>
</gene>
<reference evidence="12" key="1">
    <citation type="submission" date="2016-02" db="EMBL/GenBank/DDBJ databases">
        <title>Comparative genomics of biotechnologically important yeasts.</title>
        <authorList>
            <consortium name="DOE Joint Genome Institute"/>
            <person name="Riley R."/>
            <person name="Haridas S."/>
            <person name="Wolfe K.H."/>
            <person name="Lopes M.R."/>
            <person name="Hittinger C.T."/>
            <person name="Goker M."/>
            <person name="Salamov A."/>
            <person name="Wisecaver J."/>
            <person name="Long T.M."/>
            <person name="Aerts A.L."/>
            <person name="Barry K."/>
            <person name="Choi C."/>
            <person name="Clum A."/>
            <person name="Coughlan A.Y."/>
            <person name="Deshpande S."/>
            <person name="Douglass A.P."/>
            <person name="Hanson S.J."/>
            <person name="Klenk H.-P."/>
            <person name="Labutti K."/>
            <person name="Lapidus A."/>
            <person name="Lindquist E."/>
            <person name="Lipzen A."/>
            <person name="Meier-Kolthoff J.P."/>
            <person name="Ohm R.A."/>
            <person name="Otillar R.P."/>
            <person name="Pangilinan J."/>
            <person name="Peng Y."/>
            <person name="Rokas A."/>
            <person name="Rosa C.A."/>
            <person name="Scheuner C."/>
            <person name="Sibirny A.A."/>
            <person name="Slot J.C."/>
            <person name="Stielow J.B."/>
            <person name="Sun H."/>
            <person name="Kurtzman C.P."/>
            <person name="Blackwell M."/>
            <person name="Jeffries T.W."/>
            <person name="Grigoriev I.V."/>
        </authorList>
    </citation>
    <scope>NUCLEOTIDE SEQUENCE [LARGE SCALE GENOMIC DNA]</scope>
    <source>
        <strain evidence="12">NRRL Y-17796</strain>
    </source>
</reference>
<dbReference type="Pfam" id="PF12932">
    <property type="entry name" value="Sec16"/>
    <property type="match status" value="1"/>
</dbReference>
<feature type="compositionally biased region" description="Polar residues" evidence="8">
    <location>
        <begin position="383"/>
        <end position="395"/>
    </location>
</feature>
<evidence type="ECO:0000256" key="8">
    <source>
        <dbReference type="SAM" id="MobiDB-lite"/>
    </source>
</evidence>
<feature type="compositionally biased region" description="Polar residues" evidence="8">
    <location>
        <begin position="156"/>
        <end position="170"/>
    </location>
</feature>
<dbReference type="InterPro" id="IPR024298">
    <property type="entry name" value="Sec16_Sec23-bd"/>
</dbReference>
<evidence type="ECO:0000256" key="4">
    <source>
        <dbReference type="ARBA" id="ARBA00022824"/>
    </source>
</evidence>
<dbReference type="OrthoDB" id="8918678at2759"/>
<accession>A0A1E4TDF3</accession>
<dbReference type="GO" id="GO:0070973">
    <property type="term" value="P:protein localization to endoplasmic reticulum exit site"/>
    <property type="evidence" value="ECO:0007669"/>
    <property type="project" value="TreeGrafter"/>
</dbReference>
<dbReference type="PANTHER" id="PTHR13402">
    <property type="entry name" value="RGPR-RELATED"/>
    <property type="match status" value="1"/>
</dbReference>
<evidence type="ECO:0000256" key="7">
    <source>
        <dbReference type="RuleBase" id="RU364101"/>
    </source>
</evidence>
<feature type="compositionally biased region" description="Polar residues" evidence="8">
    <location>
        <begin position="181"/>
        <end position="195"/>
    </location>
</feature>
<dbReference type="GO" id="GO:0005789">
    <property type="term" value="C:endoplasmic reticulum membrane"/>
    <property type="evidence" value="ECO:0007669"/>
    <property type="project" value="UniProtKB-SubCell"/>
</dbReference>
<feature type="region of interest" description="Disordered" evidence="8">
    <location>
        <begin position="370"/>
        <end position="397"/>
    </location>
</feature>
<evidence type="ECO:0000256" key="1">
    <source>
        <dbReference type="ARBA" id="ARBA00004397"/>
    </source>
</evidence>
<feature type="compositionally biased region" description="Polar residues" evidence="8">
    <location>
        <begin position="1879"/>
        <end position="1892"/>
    </location>
</feature>
<keyword evidence="4 7" id="KW-0256">Endoplasmic reticulum</keyword>
<proteinExistence type="inferred from homology"/>
<comment type="function">
    <text evidence="6 7">Involved in the initiation of assembly of the COPII coat required for the formation of transport vesicles from the endoplasmic reticulum (ER) and the selection of cargo molecules. Also involved in autophagy.</text>
</comment>
<feature type="compositionally biased region" description="Polar residues" evidence="8">
    <location>
        <begin position="1785"/>
        <end position="1807"/>
    </location>
</feature>
<evidence type="ECO:0000259" key="9">
    <source>
        <dbReference type="Pfam" id="PF12931"/>
    </source>
</evidence>
<dbReference type="Gene3D" id="1.25.40.1030">
    <property type="match status" value="1"/>
</dbReference>
<keyword evidence="5 7" id="KW-0931">ER-Golgi transport</keyword>
<feature type="compositionally biased region" description="Polar residues" evidence="8">
    <location>
        <begin position="1961"/>
        <end position="1993"/>
    </location>
</feature>
<feature type="region of interest" description="Disordered" evidence="8">
    <location>
        <begin position="1286"/>
        <end position="1329"/>
    </location>
</feature>
<feature type="region of interest" description="Disordered" evidence="8">
    <location>
        <begin position="1"/>
        <end position="351"/>
    </location>
</feature>
<comment type="subcellular location">
    <subcellularLocation>
        <location evidence="1">Endoplasmic reticulum membrane</location>
        <topology evidence="1">Peripheral membrane protein</topology>
        <orientation evidence="1">Cytoplasmic side</orientation>
    </subcellularLocation>
</comment>
<dbReference type="Proteomes" id="UP000095023">
    <property type="component" value="Unassembled WGS sequence"/>
</dbReference>
<feature type="compositionally biased region" description="Polar residues" evidence="8">
    <location>
        <begin position="570"/>
        <end position="598"/>
    </location>
</feature>
<organism evidence="11 12">
    <name type="scientific">Tortispora caseinolytica NRRL Y-17796</name>
    <dbReference type="NCBI Taxonomy" id="767744"/>
    <lineage>
        <taxon>Eukaryota</taxon>
        <taxon>Fungi</taxon>
        <taxon>Dikarya</taxon>
        <taxon>Ascomycota</taxon>
        <taxon>Saccharomycotina</taxon>
        <taxon>Trigonopsidomycetes</taxon>
        <taxon>Trigonopsidales</taxon>
        <taxon>Trigonopsidaceae</taxon>
        <taxon>Tortispora</taxon>
    </lineage>
</organism>
<evidence type="ECO:0000256" key="5">
    <source>
        <dbReference type="ARBA" id="ARBA00022892"/>
    </source>
</evidence>
<feature type="domain" description="Sec16 central conserved" evidence="10">
    <location>
        <begin position="825"/>
        <end position="913"/>
    </location>
</feature>
<protein>
    <recommendedName>
        <fullName evidence="7">Protein transport protein sec16</fullName>
    </recommendedName>
</protein>
<dbReference type="EMBL" id="KV453843">
    <property type="protein sequence ID" value="ODV89747.1"/>
    <property type="molecule type" value="Genomic_DNA"/>
</dbReference>
<evidence type="ECO:0000256" key="2">
    <source>
        <dbReference type="ARBA" id="ARBA00005927"/>
    </source>
</evidence>
<feature type="compositionally biased region" description="Polar residues" evidence="8">
    <location>
        <begin position="257"/>
        <end position="279"/>
    </location>
</feature>
<dbReference type="Pfam" id="PF12931">
    <property type="entry name" value="TPR_Sec16"/>
    <property type="match status" value="1"/>
</dbReference>
<evidence type="ECO:0000313" key="11">
    <source>
        <dbReference type="EMBL" id="ODV89747.1"/>
    </source>
</evidence>
<feature type="region of interest" description="Disordered" evidence="8">
    <location>
        <begin position="1342"/>
        <end position="2049"/>
    </location>
</feature>
<feature type="compositionally biased region" description="Low complexity" evidence="8">
    <location>
        <begin position="280"/>
        <end position="306"/>
    </location>
</feature>
<feature type="compositionally biased region" description="Polar residues" evidence="8">
    <location>
        <begin position="1818"/>
        <end position="1847"/>
    </location>
</feature>
<feature type="compositionally biased region" description="Polar residues" evidence="8">
    <location>
        <begin position="319"/>
        <end position="344"/>
    </location>
</feature>
<evidence type="ECO:0000313" key="12">
    <source>
        <dbReference type="Proteomes" id="UP000095023"/>
    </source>
</evidence>
<dbReference type="GO" id="GO:0070971">
    <property type="term" value="C:endoplasmic reticulum exit site"/>
    <property type="evidence" value="ECO:0007669"/>
    <property type="project" value="TreeGrafter"/>
</dbReference>
<feature type="compositionally biased region" description="Basic and acidic residues" evidence="8">
    <location>
        <begin position="640"/>
        <end position="649"/>
    </location>
</feature>
<keyword evidence="12" id="KW-1185">Reference proteome</keyword>
<dbReference type="GO" id="GO:0015031">
    <property type="term" value="P:protein transport"/>
    <property type="evidence" value="ECO:0007669"/>
    <property type="project" value="UniProtKB-KW"/>
</dbReference>
<feature type="region of interest" description="Disordered" evidence="8">
    <location>
        <begin position="495"/>
        <end position="613"/>
    </location>
</feature>
<feature type="compositionally biased region" description="Low complexity" evidence="8">
    <location>
        <begin position="1701"/>
        <end position="1718"/>
    </location>
</feature>
<feature type="compositionally biased region" description="Low complexity" evidence="8">
    <location>
        <begin position="552"/>
        <end position="561"/>
    </location>
</feature>
<dbReference type="GO" id="GO:0012507">
    <property type="term" value="C:ER to Golgi transport vesicle membrane"/>
    <property type="evidence" value="ECO:0007669"/>
    <property type="project" value="TreeGrafter"/>
</dbReference>
<feature type="region of interest" description="Disordered" evidence="8">
    <location>
        <begin position="686"/>
        <end position="711"/>
    </location>
</feature>
<name>A0A1E4TDF3_9ASCO</name>
<feature type="compositionally biased region" description="Basic and acidic residues" evidence="8">
    <location>
        <begin position="1610"/>
        <end position="1652"/>
    </location>
</feature>
<feature type="compositionally biased region" description="Polar residues" evidence="8">
    <location>
        <begin position="1525"/>
        <end position="1537"/>
    </location>
</feature>
<keyword evidence="7" id="KW-0653">Protein transport</keyword>
<keyword evidence="7" id="KW-0072">Autophagy</keyword>
<feature type="compositionally biased region" description="Pro residues" evidence="8">
    <location>
        <begin position="1460"/>
        <end position="1469"/>
    </location>
</feature>
<dbReference type="PANTHER" id="PTHR13402:SF6">
    <property type="entry name" value="SECRETORY 16, ISOFORM I"/>
    <property type="match status" value="1"/>
</dbReference>
<dbReference type="GO" id="GO:0016192">
    <property type="term" value="P:vesicle-mediated transport"/>
    <property type="evidence" value="ECO:0007669"/>
    <property type="project" value="UniProtKB-KW"/>
</dbReference>
<feature type="compositionally biased region" description="Acidic residues" evidence="8">
    <location>
        <begin position="11"/>
        <end position="21"/>
    </location>
</feature>
<feature type="compositionally biased region" description="Low complexity" evidence="8">
    <location>
        <begin position="422"/>
        <end position="434"/>
    </location>
</feature>
<evidence type="ECO:0000259" key="10">
    <source>
        <dbReference type="Pfam" id="PF12932"/>
    </source>
</evidence>
<feature type="compositionally biased region" description="Low complexity" evidence="8">
    <location>
        <begin position="215"/>
        <end position="251"/>
    </location>
</feature>
<feature type="compositionally biased region" description="Polar residues" evidence="8">
    <location>
        <begin position="1404"/>
        <end position="1420"/>
    </location>
</feature>
<feature type="compositionally biased region" description="Low complexity" evidence="8">
    <location>
        <begin position="45"/>
        <end position="62"/>
    </location>
</feature>
<dbReference type="GO" id="GO:0006914">
    <property type="term" value="P:autophagy"/>
    <property type="evidence" value="ECO:0007669"/>
    <property type="project" value="UniProtKB-KW"/>
</dbReference>
<feature type="compositionally biased region" description="Polar residues" evidence="8">
    <location>
        <begin position="82"/>
        <end position="99"/>
    </location>
</feature>
<feature type="compositionally biased region" description="Low complexity" evidence="8">
    <location>
        <begin position="1470"/>
        <end position="1497"/>
    </location>
</feature>
<keyword evidence="7" id="KW-0472">Membrane</keyword>
<dbReference type="InterPro" id="IPR024340">
    <property type="entry name" value="Sec16_CCD"/>
</dbReference>
<feature type="compositionally biased region" description="Basic and acidic residues" evidence="8">
    <location>
        <begin position="1663"/>
        <end position="1673"/>
    </location>
</feature>
<sequence>MSADPLAFLNTDDDFLSDDDTPAAPPLHHQQHHQQSNIYAPSTYLPPDQQSLQFSSQLQPSSGPASLIPAPGPVLSPVHQPTAINTSPGKSLPPVQTRNPPQPAPAFFEELPLPKRAPVPRHHHHYQPSDSLPLPPPIGGPQSAYSSPDMHGRASPSLSGSHRSFDTSQTLPPPPPRNLHKATSMSPFPTQSDYNAMQRVPSLQPHYPPPPNPHRPSVSSVASYASQQQYAPSRQLPFSPAAAAPAAQFPAGGHPYYTQNAPHLQNQYSPAQSQGSYYDQQHPSQSQQSLRPQQSLHPQQPSHSQPNPGYVPRQDYGASRQNDLSRTASQQSHLSNVYHGSQPHQPYENYGYQDQYQHNDAQKLHQQHPNVYPQQFNPPEANNPAQGQVAPSESYNYPVASNYDTSVQSYAPALPQNYGEMSQSHSQNSQPPQNQRHESVRNGPSSQSYRTDSYPDYSQRPESISRQSFEQNAGYAPQQGQHGMRQNTTITHSEQPAPHEQFQSQHFQPGQPIPESYNRNSYPESSNLVQPQGTETASNAPPYYPEQAPQESQDQSDFFSSIPHAGVSPETINSSSDGKTGQPFQENGQRPVFSQNVPESEYEPEQTHTMHVQPQPRYLPEQQYQQYQPVNSAAHTEQPVAHEAKKAQVEPESYAYPGSDTSRVEPDDSIYSRASNASVIYNPQVPVNGPPAPATSQYAPSNVPARAPPAPQGQYVSAEVVSQEQFQAPLPSANAHLVPGNPPASHPYASHPYPQDANAAALQPGLPQQHATPYGQPQYQVTNVSQQEQAPAAGDAQRRQRSLGLCLWSPNGCVVSIIPTSDALASESSTITIANASKYVQLPEAIGNFPGPLVNPASKPGNKNIAKSVSQWIQTRVSYLEIESRPYHGDFKRQANDKILLYKLMQVLVDIEGKIVPQTLSSTDLIPKLRDALVGSNIQRDGMLPANRLGFIQQQTPRSDLSATTILEALNTGGGKSVVELALAHGNWAHALLFGSTLGKEEWSRVLNEFADKEVLKNPSDQNSRILSLLYKIMAGTAENLLRDETRESLDMWPQLLFSIVSTCFFTSASSIKLLGDKLMESDRPYAAAACYLFVFDKITIGGVLDTTEPDFSFVGATNAKNAISRFANDIEGMCLTEIAEYIKFASSENPASKEWSHLVWFKYQHAMILLDHGLVPEASRYLSNISASFRAAPRGLNPYLTARFFEIVRTASELLAEKAADANSGWFRPSFGNLLNHFDKSFTKFVAGDSEIENDRKGAADERFVKVASNTNLSRMSSIADISARRSVNNSSVPPYRTSPYMDSGEFPAPPGHHKPSKDPSSASTLRGTYASSANEHINFPAGYSASTQTPPVPEEPETVSPATKVQRHESLRSSPGGAEFTPAARLAPSLQRNIMDDMVKNNAAQEQVPATATETGQSYAEAKPALSAPPHVLSQASSAMKETQLPPQDDRYGQMPAPVNPVVPPPANAVKYAPPLPQSVPSVPVSSEPVEPQSSYGGYQIPSYQPPSYEEPQAQDDAGNDAEVTSETYAANSATLLRPEEDGEDVHSGYTPDESSSDSESSNSLPVDTTVDVPNYVSADLSSKESSIRGDDEDSDLNAFVTNKPRKSHDSDDERDQHEDGDRNKDDKKGWFPWKKGEKKGEKKEEEKRVYKAVLGSENKMVYDKEKKKWINPDCPEDEHDAPPPPPPKRPGNTHGSGVPASVKAKVPAPKAQQPPMKFVAPMPAPIPLPELSEDLPEDGSAYPEQHDDGSAETQPVSSPEVEQLNSSQYADPYGNNDRVLATGNNNGNVPGQSGNLPPSANSGHGYNPYEPEAVNANNETAVRTVTRTSYAPDTSAKTELNSSYDPRRDSGGGVDAYQPAPARPESVRAYEPSVASGHSDSYNPTNTYSPIGGAESADAHNPAPVSAGSDEYNSGTAGGMYGPPTTDYSGTDNAAERQNPYQPSMNDTPRKPEPAASINVTPAHNISQAGLHAGQNSASKVYTSTPTAEQQVEESEISERVEPVPVAAPAPPAPPATAVAPAPRAPPAATPLPRANNRASARAKMTVQTGPMSELDELLASTQNRQPLRRRNVRQKYVDILDS</sequence>
<comment type="similarity">
    <text evidence="2 7">Belongs to the SEC16 family.</text>
</comment>
<feature type="compositionally biased region" description="Polar residues" evidence="8">
    <location>
        <begin position="1320"/>
        <end position="1329"/>
    </location>
</feature>
<evidence type="ECO:0000256" key="6">
    <source>
        <dbReference type="ARBA" id="ARBA00024687"/>
    </source>
</evidence>
<feature type="compositionally biased region" description="Polar residues" evidence="8">
    <location>
        <begin position="517"/>
        <end position="539"/>
    </location>
</feature>